<evidence type="ECO:0000259" key="1">
    <source>
        <dbReference type="SMART" id="SM00347"/>
    </source>
</evidence>
<sequence>MRARAPNWEGTQFPGMLLGVKAPVSQPRIISPDQVKGWFALLLTHSTVTGRIDAALMDQHKISFSTVEILCWLLETEPQSVRVLSGELVSVSPTRASRLVQNLIDAGHLQRGADQGDGRVSLISFTKSGRHFAESVRRTFEDSVKKYFVDPLDDDDIAAITRIWAKLENAEGPS</sequence>
<dbReference type="InterPro" id="IPR036390">
    <property type="entry name" value="WH_DNA-bd_sf"/>
</dbReference>
<dbReference type="Gene3D" id="1.10.10.10">
    <property type="entry name" value="Winged helix-like DNA-binding domain superfamily/Winged helix DNA-binding domain"/>
    <property type="match status" value="1"/>
</dbReference>
<organism evidence="2 3">
    <name type="scientific">Streptomyces mirabilis</name>
    <dbReference type="NCBI Taxonomy" id="68239"/>
    <lineage>
        <taxon>Bacteria</taxon>
        <taxon>Bacillati</taxon>
        <taxon>Actinomycetota</taxon>
        <taxon>Actinomycetes</taxon>
        <taxon>Kitasatosporales</taxon>
        <taxon>Streptomycetaceae</taxon>
        <taxon>Streptomyces</taxon>
    </lineage>
</organism>
<dbReference type="SUPFAM" id="SSF46785">
    <property type="entry name" value="Winged helix' DNA-binding domain"/>
    <property type="match status" value="1"/>
</dbReference>
<dbReference type="GO" id="GO:0003700">
    <property type="term" value="F:DNA-binding transcription factor activity"/>
    <property type="evidence" value="ECO:0007669"/>
    <property type="project" value="InterPro"/>
</dbReference>
<gene>
    <name evidence="2" type="ORF">SAMN02787118_10683</name>
</gene>
<keyword evidence="2" id="KW-0238">DNA-binding</keyword>
<accession>A0A1I2I910</accession>
<evidence type="ECO:0000313" key="2">
    <source>
        <dbReference type="EMBL" id="SFF38755.1"/>
    </source>
</evidence>
<proteinExistence type="predicted"/>
<protein>
    <submittedName>
        <fullName evidence="2">DNA-binding transcriptional regulator, MarR family</fullName>
    </submittedName>
</protein>
<dbReference type="InterPro" id="IPR000835">
    <property type="entry name" value="HTH_MarR-typ"/>
</dbReference>
<dbReference type="GO" id="GO:0003677">
    <property type="term" value="F:DNA binding"/>
    <property type="evidence" value="ECO:0007669"/>
    <property type="project" value="UniProtKB-KW"/>
</dbReference>
<dbReference type="Proteomes" id="UP000181942">
    <property type="component" value="Unassembled WGS sequence"/>
</dbReference>
<evidence type="ECO:0000313" key="3">
    <source>
        <dbReference type="Proteomes" id="UP000181942"/>
    </source>
</evidence>
<dbReference type="GO" id="GO:0006950">
    <property type="term" value="P:response to stress"/>
    <property type="evidence" value="ECO:0007669"/>
    <property type="project" value="TreeGrafter"/>
</dbReference>
<dbReference type="AlphaFoldDB" id="A0A1I2I910"/>
<dbReference type="PANTHER" id="PTHR33164:SF99">
    <property type="entry name" value="MARR FAMILY REGULATORY PROTEIN"/>
    <property type="match status" value="1"/>
</dbReference>
<dbReference type="SMART" id="SM00347">
    <property type="entry name" value="HTH_MARR"/>
    <property type="match status" value="1"/>
</dbReference>
<reference evidence="2 3" key="1">
    <citation type="submission" date="2016-10" db="EMBL/GenBank/DDBJ databases">
        <authorList>
            <person name="de Groot N.N."/>
        </authorList>
    </citation>
    <scope>NUCLEOTIDE SEQUENCE [LARGE SCALE GENOMIC DNA]</scope>
    <source>
        <strain evidence="2 3">OK461</strain>
    </source>
</reference>
<feature type="domain" description="HTH marR-type" evidence="1">
    <location>
        <begin position="55"/>
        <end position="157"/>
    </location>
</feature>
<name>A0A1I2I910_9ACTN</name>
<dbReference type="InterPro" id="IPR036388">
    <property type="entry name" value="WH-like_DNA-bd_sf"/>
</dbReference>
<dbReference type="PANTHER" id="PTHR33164">
    <property type="entry name" value="TRANSCRIPTIONAL REGULATOR, MARR FAMILY"/>
    <property type="match status" value="1"/>
</dbReference>
<dbReference type="InterPro" id="IPR039422">
    <property type="entry name" value="MarR/SlyA-like"/>
</dbReference>
<dbReference type="EMBL" id="FONR01000006">
    <property type="protein sequence ID" value="SFF38755.1"/>
    <property type="molecule type" value="Genomic_DNA"/>
</dbReference>